<evidence type="ECO:0000256" key="1">
    <source>
        <dbReference type="ARBA" id="ARBA00023125"/>
    </source>
</evidence>
<dbReference type="InterPro" id="IPR016032">
    <property type="entry name" value="Sig_transdc_resp-reg_C-effctor"/>
</dbReference>
<keyword evidence="1" id="KW-0238">DNA-binding</keyword>
<organism evidence="3 4">
    <name type="scientific">Erwinia rhapontici</name>
    <name type="common">Pectobacterium rhapontici</name>
    <dbReference type="NCBI Taxonomy" id="55212"/>
    <lineage>
        <taxon>Bacteria</taxon>
        <taxon>Pseudomonadati</taxon>
        <taxon>Pseudomonadota</taxon>
        <taxon>Gammaproteobacteria</taxon>
        <taxon>Enterobacterales</taxon>
        <taxon>Erwiniaceae</taxon>
        <taxon>Erwinia</taxon>
    </lineage>
</organism>
<reference evidence="3 4" key="1">
    <citation type="submission" date="2021-01" db="EMBL/GenBank/DDBJ databases">
        <title>Complete genome sequence of Erwinia rhapontici MAFF 311153.</title>
        <authorList>
            <person name="Morohoshi T."/>
            <person name="Someya N."/>
        </authorList>
    </citation>
    <scope>NUCLEOTIDE SEQUENCE [LARGE SCALE GENOMIC DNA]</scope>
    <source>
        <strain evidence="3 4">MAFF 311153</strain>
    </source>
</reference>
<evidence type="ECO:0000259" key="2">
    <source>
        <dbReference type="SMART" id="SM00421"/>
    </source>
</evidence>
<dbReference type="SMART" id="SM00421">
    <property type="entry name" value="HTH_LUXR"/>
    <property type="match status" value="1"/>
</dbReference>
<dbReference type="SUPFAM" id="SSF46894">
    <property type="entry name" value="C-terminal effector domain of the bipartite response regulators"/>
    <property type="match status" value="1"/>
</dbReference>
<keyword evidence="4" id="KW-1185">Reference proteome</keyword>
<gene>
    <name evidence="3" type="ORF">ERHA53_01810</name>
</gene>
<dbReference type="InterPro" id="IPR000792">
    <property type="entry name" value="Tscrpt_reg_LuxR_C"/>
</dbReference>
<dbReference type="Pfam" id="PF00196">
    <property type="entry name" value="GerE"/>
    <property type="match status" value="1"/>
</dbReference>
<dbReference type="RefSeq" id="WP_212815771.1">
    <property type="nucleotide sequence ID" value="NZ_AP024329.1"/>
</dbReference>
<dbReference type="EMBL" id="AP024329">
    <property type="protein sequence ID" value="BCQ32838.1"/>
    <property type="molecule type" value="Genomic_DNA"/>
</dbReference>
<feature type="domain" description="HTH luxR-type" evidence="2">
    <location>
        <begin position="125"/>
        <end position="182"/>
    </location>
</feature>
<dbReference type="PRINTS" id="PR00038">
    <property type="entry name" value="HTHLUXR"/>
</dbReference>
<evidence type="ECO:0000313" key="4">
    <source>
        <dbReference type="Proteomes" id="UP000677515"/>
    </source>
</evidence>
<evidence type="ECO:0000313" key="3">
    <source>
        <dbReference type="EMBL" id="BCQ32838.1"/>
    </source>
</evidence>
<protein>
    <recommendedName>
        <fullName evidence="2">HTH luxR-type domain-containing protein</fullName>
    </recommendedName>
</protein>
<dbReference type="InterPro" id="IPR036388">
    <property type="entry name" value="WH-like_DNA-bd_sf"/>
</dbReference>
<accession>A0ABM7MUK2</accession>
<name>A0ABM7MUK2_ERWRD</name>
<dbReference type="Gene3D" id="1.10.10.10">
    <property type="entry name" value="Winged helix-like DNA-binding domain superfamily/Winged helix DNA-binding domain"/>
    <property type="match status" value="1"/>
</dbReference>
<dbReference type="Proteomes" id="UP000677515">
    <property type="component" value="Chromosome"/>
</dbReference>
<sequence length="198" mass="23196">MKILIESENFFYKKGLESLLQQSALESAVSDFGFITDDDSTEKSEITNITLRDSSISINLFKNKKKLDEPHISKEKSTLHIPFACKNKKITDIKRIIEKIIFIASMDSNDFINDDFYRITGLKKHEQLSLTETKIMLLLGRGNNIRNISRQINRSERTINVHFRNASRKMKFNKKTDFYNYAKFIVTCRRNERKTLCI</sequence>
<proteinExistence type="predicted"/>